<feature type="region of interest" description="Disordered" evidence="1">
    <location>
        <begin position="304"/>
        <end position="353"/>
    </location>
</feature>
<feature type="domain" description="PPM-type phosphatase" evidence="2">
    <location>
        <begin position="161"/>
        <end position="398"/>
    </location>
</feature>
<proteinExistence type="predicted"/>
<dbReference type="AlphaFoldDB" id="A0A7K0CPT1"/>
<dbReference type="RefSeq" id="WP_153456323.1">
    <property type="nucleotide sequence ID" value="NZ_WEGJ01000034.1"/>
</dbReference>
<feature type="region of interest" description="Disordered" evidence="1">
    <location>
        <begin position="1"/>
        <end position="132"/>
    </location>
</feature>
<evidence type="ECO:0000259" key="2">
    <source>
        <dbReference type="Pfam" id="PF13672"/>
    </source>
</evidence>
<feature type="compositionally biased region" description="Basic and acidic residues" evidence="1">
    <location>
        <begin position="1"/>
        <end position="13"/>
    </location>
</feature>
<accession>A0A7K0CPT1</accession>
<evidence type="ECO:0000256" key="1">
    <source>
        <dbReference type="SAM" id="MobiDB-lite"/>
    </source>
</evidence>
<gene>
    <name evidence="3" type="ORF">SRB5_56820</name>
</gene>
<name>A0A7K0CPT1_9ACTN</name>
<sequence>MAQQGEAHEDNTGRDQGWWDELYEPGAADTGPPASGGDTIDDRFDSAVRTVAEEEDGAQEAPPLPPPDHSPQSTLRLRRDASDPTAGALAPDDPAPAPVTPRFEATPRPAPVHLDDRPPSHAPGPAALPPVTAAGLADLTPDTELDGATHGTMTLRCASARGDGARQRGEPRGDALLTARFGTGDSSLLLVAVATGARDGTPGRLAARDACLWLGGSVGRSHARLDQDIREGRRGSLKSGLHRLTGRMYGLMRAKAAELGHSPDEYTAGIRCLLLPADPACRIRVFFGTGPGGLFRLRDGDWQDIEPEPGGLEGGGPVVGFGSRPEEPAGRPQVPDPRAEPPASPPTLLDAAGQPVQPFSFRASVARPGDTLLLAGAGLAAPLRGEPALAATLAERWRETPPDLAAFLADLQLRVEGHTDDRSAAAVWER</sequence>
<reference evidence="3 4" key="1">
    <citation type="submission" date="2019-10" db="EMBL/GenBank/DDBJ databases">
        <title>Streptomyces smaragdinus sp. nov. and Streptomyces fabii sp. nov., isolated from the gut of fungus growing-termite Macrotermes natalensis.</title>
        <authorList>
            <person name="Schwitalla J."/>
            <person name="Benndorf R."/>
            <person name="Martin K."/>
            <person name="De Beer W."/>
            <person name="Kaster A.-K."/>
            <person name="Vollmers J."/>
            <person name="Poulsen M."/>
            <person name="Beemelmanns C."/>
        </authorList>
    </citation>
    <scope>NUCLEOTIDE SEQUENCE [LARGE SCALE GENOMIC DNA]</scope>
    <source>
        <strain evidence="3 4">RB5</strain>
    </source>
</reference>
<dbReference type="Proteomes" id="UP000466345">
    <property type="component" value="Unassembled WGS sequence"/>
</dbReference>
<evidence type="ECO:0000313" key="4">
    <source>
        <dbReference type="Proteomes" id="UP000466345"/>
    </source>
</evidence>
<dbReference type="InterPro" id="IPR001932">
    <property type="entry name" value="PPM-type_phosphatase-like_dom"/>
</dbReference>
<dbReference type="OrthoDB" id="4349962at2"/>
<dbReference type="Pfam" id="PF13672">
    <property type="entry name" value="PP2C_2"/>
    <property type="match status" value="1"/>
</dbReference>
<protein>
    <recommendedName>
        <fullName evidence="2">PPM-type phosphatase domain-containing protein</fullName>
    </recommendedName>
</protein>
<comment type="caution">
    <text evidence="3">The sequence shown here is derived from an EMBL/GenBank/DDBJ whole genome shotgun (WGS) entry which is preliminary data.</text>
</comment>
<organism evidence="3 4">
    <name type="scientific">Streptomyces smaragdinus</name>
    <dbReference type="NCBI Taxonomy" id="2585196"/>
    <lineage>
        <taxon>Bacteria</taxon>
        <taxon>Bacillati</taxon>
        <taxon>Actinomycetota</taxon>
        <taxon>Actinomycetes</taxon>
        <taxon>Kitasatosporales</taxon>
        <taxon>Streptomycetaceae</taxon>
        <taxon>Streptomyces</taxon>
    </lineage>
</organism>
<keyword evidence="4" id="KW-1185">Reference proteome</keyword>
<feature type="compositionally biased region" description="Low complexity" evidence="1">
    <location>
        <begin position="83"/>
        <end position="92"/>
    </location>
</feature>
<evidence type="ECO:0000313" key="3">
    <source>
        <dbReference type="EMBL" id="MQY15500.1"/>
    </source>
</evidence>
<dbReference type="EMBL" id="WEGJ01000034">
    <property type="protein sequence ID" value="MQY15500.1"/>
    <property type="molecule type" value="Genomic_DNA"/>
</dbReference>